<dbReference type="SUPFAM" id="SSF51905">
    <property type="entry name" value="FAD/NAD(P)-binding domain"/>
    <property type="match status" value="1"/>
</dbReference>
<dbReference type="PANTHER" id="PTHR43539">
    <property type="entry name" value="FLAVIN-BINDING MONOOXYGENASE-LIKE PROTEIN (AFU_ORTHOLOGUE AFUA_4G09220)"/>
    <property type="match status" value="1"/>
</dbReference>
<gene>
    <name evidence="2" type="ORF">SAMN05216298_0527</name>
</gene>
<dbReference type="EMBL" id="FNGF01000001">
    <property type="protein sequence ID" value="SDK55551.1"/>
    <property type="molecule type" value="Genomic_DNA"/>
</dbReference>
<dbReference type="PRINTS" id="PR00368">
    <property type="entry name" value="FADPNR"/>
</dbReference>
<dbReference type="InterPro" id="IPR036188">
    <property type="entry name" value="FAD/NAD-bd_sf"/>
</dbReference>
<dbReference type="GO" id="GO:0050660">
    <property type="term" value="F:flavin adenine dinucleotide binding"/>
    <property type="evidence" value="ECO:0007669"/>
    <property type="project" value="TreeGrafter"/>
</dbReference>
<dbReference type="PANTHER" id="PTHR43539:SF78">
    <property type="entry name" value="FLAVIN-CONTAINING MONOOXYGENASE"/>
    <property type="match status" value="1"/>
</dbReference>
<dbReference type="AlphaFoldDB" id="A0A1G9CV66"/>
<name>A0A1G9CV66_9ACTN</name>
<dbReference type="OrthoDB" id="9808049at2"/>
<accession>A0A1G9CV66</accession>
<dbReference type="Gene3D" id="3.50.50.60">
    <property type="entry name" value="FAD/NAD(P)-binding domain"/>
    <property type="match status" value="2"/>
</dbReference>
<evidence type="ECO:0000256" key="1">
    <source>
        <dbReference type="ARBA" id="ARBA00023002"/>
    </source>
</evidence>
<reference evidence="3" key="1">
    <citation type="submission" date="2016-10" db="EMBL/GenBank/DDBJ databases">
        <authorList>
            <person name="Varghese N."/>
            <person name="Submissions S."/>
        </authorList>
    </citation>
    <scope>NUCLEOTIDE SEQUENCE [LARGE SCALE GENOMIC DNA]</scope>
    <source>
        <strain evidence="3">CGMCC 4.3147</strain>
    </source>
</reference>
<dbReference type="Pfam" id="PF13738">
    <property type="entry name" value="Pyr_redox_3"/>
    <property type="match status" value="1"/>
</dbReference>
<keyword evidence="3" id="KW-1185">Reference proteome</keyword>
<proteinExistence type="predicted"/>
<dbReference type="Proteomes" id="UP000198662">
    <property type="component" value="Unassembled WGS sequence"/>
</dbReference>
<evidence type="ECO:0000313" key="3">
    <source>
        <dbReference type="Proteomes" id="UP000198662"/>
    </source>
</evidence>
<dbReference type="GO" id="GO:0004497">
    <property type="term" value="F:monooxygenase activity"/>
    <property type="evidence" value="ECO:0007669"/>
    <property type="project" value="TreeGrafter"/>
</dbReference>
<dbReference type="InterPro" id="IPR050982">
    <property type="entry name" value="Auxin_biosynth/cation_transpt"/>
</dbReference>
<dbReference type="PRINTS" id="PR00411">
    <property type="entry name" value="PNDRDTASEI"/>
</dbReference>
<sequence>MPDTTAVVVGAGHSGLAVSRRLAERSIDHVVLERGQVAHSWRTQRWDSLRLLTPNWMTRLPGHRYDGPDPDGYLTAAETARFIGDYAAASGAPVRTGTAVTGVRAREHGFTVATSQGQWRARAVVLAAGLTASPLPDLAAALPPGVASLAALDYRNPAQLPEGGVLVVGGAASGVQIAEELHRSGRPVTLSTGEHVRVPRRYRDRDVMWWLDAAGVLDQGLAEIDDVVRARNLASFQLAGGERTVDFNALQAQGVRLVGKLGAVRDGAALFSGSLRNLAAMADLKLARLLDSFDDFAGGRGERPEPTAVPERPLLRLDLAGGEIRTVLWATGIKPDFSWLELPVFDHRGRLRHHGGVADWPGLYVTGLPVLRRRRSTFIDGAAADAAAIAAHLEAHLAGPSGSARPVRGRGAAVD</sequence>
<evidence type="ECO:0000313" key="2">
    <source>
        <dbReference type="EMBL" id="SDK55551.1"/>
    </source>
</evidence>
<dbReference type="RefSeq" id="WP_091042251.1">
    <property type="nucleotide sequence ID" value="NZ_FNGF01000001.1"/>
</dbReference>
<organism evidence="2 3">
    <name type="scientific">Glycomyces sambucus</name>
    <dbReference type="NCBI Taxonomy" id="380244"/>
    <lineage>
        <taxon>Bacteria</taxon>
        <taxon>Bacillati</taxon>
        <taxon>Actinomycetota</taxon>
        <taxon>Actinomycetes</taxon>
        <taxon>Glycomycetales</taxon>
        <taxon>Glycomycetaceae</taxon>
        <taxon>Glycomyces</taxon>
    </lineage>
</organism>
<protein>
    <submittedName>
        <fullName evidence="2">Putative flavoprotein involved in K+ transport</fullName>
    </submittedName>
</protein>
<dbReference type="STRING" id="380244.SAMN05216298_0527"/>
<keyword evidence="1" id="KW-0560">Oxidoreductase</keyword>